<reference evidence="1 2" key="1">
    <citation type="submission" date="2017-11" db="EMBL/GenBank/DDBJ databases">
        <title>Sphingomonas oleivorans sp. nov., isolated from oil-contaminated soil.</title>
        <authorList>
            <person name="Wang L."/>
            <person name="Chen L."/>
        </authorList>
    </citation>
    <scope>NUCLEOTIDE SEQUENCE [LARGE SCALE GENOMIC DNA]</scope>
    <source>
        <strain evidence="1 2">K101</strain>
    </source>
</reference>
<dbReference type="GO" id="GO:0015774">
    <property type="term" value="P:polysaccharide transport"/>
    <property type="evidence" value="ECO:0007669"/>
    <property type="project" value="InterPro"/>
</dbReference>
<dbReference type="AlphaFoldDB" id="A0A2T4HLT7"/>
<evidence type="ECO:0000313" key="1">
    <source>
        <dbReference type="EMBL" id="PTD16749.1"/>
    </source>
</evidence>
<comment type="caution">
    <text evidence="1">The sequence shown here is derived from an EMBL/GenBank/DDBJ whole genome shotgun (WGS) entry which is preliminary data.</text>
</comment>
<accession>A0A2T4HLT7</accession>
<proteinExistence type="predicted"/>
<keyword evidence="2" id="KW-1185">Reference proteome</keyword>
<dbReference type="EMBL" id="PHHF01000080">
    <property type="protein sequence ID" value="PTD16749.1"/>
    <property type="molecule type" value="Genomic_DNA"/>
</dbReference>
<dbReference type="CDD" id="cd16441">
    <property type="entry name" value="beta_Kdo_transferase_KpsS"/>
    <property type="match status" value="1"/>
</dbReference>
<name>A0A2T4HLT7_9SPHN</name>
<sequence>MITPLGRQRRFVFLQGPPGPLFFMLGEEMAARGWEVHRINLNGGDRGDWPGPATDYRGAHAEWPLFFDRFLRDHRITDVLLFGDCRPMHRAAHGMAKLRNIPTHVLEEGYIRPDWMTLERDGVNGHSTLSRDAEWFLAEARTLPPLPSLPPITASFRRRVRDSYRYYHHVVTGQLRFPYYRAHRPGSIIVEGFGWVRKYFRRHRRARDAEGALQRIAGTDYFLFPLQLSSDYQIRAHSPFADMQTAVDYVIESFVRHAPAGSRLLVKEHPLYSGFLDWKKYLRRRARAFGVDDRILHIDGGDLGMLSAGSRGMICANSTSATMALAAGTPVIVLGRAIYDIAGITHQGPLDQFWTKPQPPDPEIYDAFRRVLHDRCLVRGGLASKSATDTLVSSIIERLLTEDRWKHKEPAIAKLLPAVHRAI</sequence>
<gene>
    <name evidence="1" type="ORF">CV103_20220</name>
</gene>
<organism evidence="1 2">
    <name type="scientific">Edaphosphingomonas fennica</name>
    <dbReference type="NCBI Taxonomy" id="114404"/>
    <lineage>
        <taxon>Bacteria</taxon>
        <taxon>Pseudomonadati</taxon>
        <taxon>Pseudomonadota</taxon>
        <taxon>Alphaproteobacteria</taxon>
        <taxon>Sphingomonadales</taxon>
        <taxon>Rhizorhabdaceae</taxon>
        <taxon>Edaphosphingomonas</taxon>
    </lineage>
</organism>
<dbReference type="Pfam" id="PF05159">
    <property type="entry name" value="Capsule_synth"/>
    <property type="match status" value="1"/>
</dbReference>
<dbReference type="RefSeq" id="WP_107395992.1">
    <property type="nucleotide sequence ID" value="NZ_PHHF01000080.1"/>
</dbReference>
<dbReference type="GO" id="GO:0000271">
    <property type="term" value="P:polysaccharide biosynthetic process"/>
    <property type="evidence" value="ECO:0007669"/>
    <property type="project" value="InterPro"/>
</dbReference>
<evidence type="ECO:0000313" key="2">
    <source>
        <dbReference type="Proteomes" id="UP000241206"/>
    </source>
</evidence>
<dbReference type="InterPro" id="IPR007833">
    <property type="entry name" value="Capsule_polysaccharide_synth"/>
</dbReference>
<protein>
    <submittedName>
        <fullName evidence="1">Capsular biosynthesis protein</fullName>
    </submittedName>
</protein>
<dbReference type="Proteomes" id="UP000241206">
    <property type="component" value="Unassembled WGS sequence"/>
</dbReference>